<keyword evidence="4" id="KW-0325">Glycoprotein</keyword>
<dbReference type="SUPFAM" id="SSF57535">
    <property type="entry name" value="Complement control module/SCR domain"/>
    <property type="match status" value="4"/>
</dbReference>
<dbReference type="Pfam" id="PF00084">
    <property type="entry name" value="Sushi"/>
    <property type="match status" value="3"/>
</dbReference>
<comment type="caution">
    <text evidence="9">The sequence shown here is derived from an EMBL/GenBank/DDBJ whole genome shotgun (WGS) entry which is preliminary data.</text>
</comment>
<dbReference type="Gene3D" id="2.10.70.10">
    <property type="entry name" value="Complement Module, domain 1"/>
    <property type="match status" value="3"/>
</dbReference>
<evidence type="ECO:0000256" key="5">
    <source>
        <dbReference type="PROSITE-ProRule" id="PRU00302"/>
    </source>
</evidence>
<feature type="transmembrane region" description="Helical" evidence="6">
    <location>
        <begin position="433"/>
        <end position="453"/>
    </location>
</feature>
<keyword evidence="3 5" id="KW-1015">Disulfide bond</keyword>
<feature type="disulfide bond" evidence="5">
    <location>
        <begin position="88"/>
        <end position="115"/>
    </location>
</feature>
<feature type="domain" description="Sushi" evidence="8">
    <location>
        <begin position="267"/>
        <end position="334"/>
    </location>
</feature>
<keyword evidence="1 5" id="KW-0768">Sushi</keyword>
<dbReference type="EMBL" id="QKKF02003370">
    <property type="protein sequence ID" value="RZF47737.1"/>
    <property type="molecule type" value="Genomic_DNA"/>
</dbReference>
<feature type="signal peptide" evidence="7">
    <location>
        <begin position="1"/>
        <end position="30"/>
    </location>
</feature>
<evidence type="ECO:0000256" key="4">
    <source>
        <dbReference type="ARBA" id="ARBA00023180"/>
    </source>
</evidence>
<dbReference type="STRING" id="195883.A0A482XQD5"/>
<keyword evidence="6" id="KW-0472">Membrane</keyword>
<feature type="chain" id="PRO_5019824216" description="Sushi domain-containing protein" evidence="7">
    <location>
        <begin position="31"/>
        <end position="648"/>
    </location>
</feature>
<evidence type="ECO:0000256" key="3">
    <source>
        <dbReference type="ARBA" id="ARBA00023157"/>
    </source>
</evidence>
<accession>A0A482XQD5</accession>
<dbReference type="Proteomes" id="UP000291343">
    <property type="component" value="Unassembled WGS sequence"/>
</dbReference>
<dbReference type="OrthoDB" id="6127264at2759"/>
<dbReference type="PROSITE" id="PS50923">
    <property type="entry name" value="SUSHI"/>
    <property type="match status" value="5"/>
</dbReference>
<keyword evidence="6" id="KW-1133">Transmembrane helix</keyword>
<reference evidence="9 10" key="1">
    <citation type="journal article" date="2017" name="Gigascience">
        <title>Genome sequence of the small brown planthopper, Laodelphax striatellus.</title>
        <authorList>
            <person name="Zhu J."/>
            <person name="Jiang F."/>
            <person name="Wang X."/>
            <person name="Yang P."/>
            <person name="Bao Y."/>
            <person name="Zhao W."/>
            <person name="Wang W."/>
            <person name="Lu H."/>
            <person name="Wang Q."/>
            <person name="Cui N."/>
            <person name="Li J."/>
            <person name="Chen X."/>
            <person name="Luo L."/>
            <person name="Yu J."/>
            <person name="Kang L."/>
            <person name="Cui F."/>
        </authorList>
    </citation>
    <scope>NUCLEOTIDE SEQUENCE [LARGE SCALE GENOMIC DNA]</scope>
    <source>
        <strain evidence="9">Lst14</strain>
    </source>
</reference>
<protein>
    <recommendedName>
        <fullName evidence="8">Sushi domain-containing protein</fullName>
    </recommendedName>
</protein>
<organism evidence="9 10">
    <name type="scientific">Laodelphax striatellus</name>
    <name type="common">Small brown planthopper</name>
    <name type="synonym">Delphax striatella</name>
    <dbReference type="NCBI Taxonomy" id="195883"/>
    <lineage>
        <taxon>Eukaryota</taxon>
        <taxon>Metazoa</taxon>
        <taxon>Ecdysozoa</taxon>
        <taxon>Arthropoda</taxon>
        <taxon>Hexapoda</taxon>
        <taxon>Insecta</taxon>
        <taxon>Pterygota</taxon>
        <taxon>Neoptera</taxon>
        <taxon>Paraneoptera</taxon>
        <taxon>Hemiptera</taxon>
        <taxon>Auchenorrhyncha</taxon>
        <taxon>Fulgoroidea</taxon>
        <taxon>Delphacidae</taxon>
        <taxon>Criomorphinae</taxon>
        <taxon>Laodelphax</taxon>
    </lineage>
</organism>
<evidence type="ECO:0000259" key="8">
    <source>
        <dbReference type="PROSITE" id="PS50923"/>
    </source>
</evidence>
<dbReference type="SMR" id="A0A482XQD5"/>
<keyword evidence="2" id="KW-0677">Repeat</keyword>
<feature type="domain" description="Sushi" evidence="8">
    <location>
        <begin position="190"/>
        <end position="260"/>
    </location>
</feature>
<evidence type="ECO:0000256" key="6">
    <source>
        <dbReference type="SAM" id="Phobius"/>
    </source>
</evidence>
<name>A0A482XQD5_LAOST</name>
<feature type="domain" description="Sushi" evidence="8">
    <location>
        <begin position="59"/>
        <end position="117"/>
    </location>
</feature>
<dbReference type="InterPro" id="IPR035976">
    <property type="entry name" value="Sushi/SCR/CCP_sf"/>
</dbReference>
<dbReference type="InterPro" id="IPR000436">
    <property type="entry name" value="Sushi_SCR_CCP_dom"/>
</dbReference>
<keyword evidence="10" id="KW-1185">Reference proteome</keyword>
<dbReference type="AlphaFoldDB" id="A0A482XQD5"/>
<evidence type="ECO:0000313" key="9">
    <source>
        <dbReference type="EMBL" id="RZF47737.1"/>
    </source>
</evidence>
<dbReference type="CDD" id="cd00033">
    <property type="entry name" value="CCP"/>
    <property type="match status" value="3"/>
</dbReference>
<dbReference type="InterPro" id="IPR050350">
    <property type="entry name" value="Compl-Cell_Adhes-Reg"/>
</dbReference>
<evidence type="ECO:0000256" key="7">
    <source>
        <dbReference type="SAM" id="SignalP"/>
    </source>
</evidence>
<feature type="domain" description="Sushi" evidence="8">
    <location>
        <begin position="118"/>
        <end position="189"/>
    </location>
</feature>
<comment type="caution">
    <text evidence="5">Lacks conserved residue(s) required for the propagation of feature annotation.</text>
</comment>
<evidence type="ECO:0000256" key="1">
    <source>
        <dbReference type="ARBA" id="ARBA00022659"/>
    </source>
</evidence>
<dbReference type="PANTHER" id="PTHR19325:SF575">
    <property type="entry name" value="LOCOMOTION-RELATED PROTEIN HIKARU GENKI"/>
    <property type="match status" value="1"/>
</dbReference>
<dbReference type="PANTHER" id="PTHR19325">
    <property type="entry name" value="COMPLEMENT COMPONENT-RELATED SUSHI DOMAIN-CONTAINING"/>
    <property type="match status" value="1"/>
</dbReference>
<feature type="domain" description="Sushi" evidence="8">
    <location>
        <begin position="336"/>
        <end position="405"/>
    </location>
</feature>
<dbReference type="InParanoid" id="A0A482XQD5"/>
<evidence type="ECO:0000313" key="10">
    <source>
        <dbReference type="Proteomes" id="UP000291343"/>
    </source>
</evidence>
<sequence>MERNKHNLNMWWRKLGTFCLLFLLPIPSDSHNSMLHTSQSLVEHNIAEAFEGVDTGLLGDCSKLLRLSNVRVNMTSGEGGRRTLHFSCAMGYRLLGPPKLLCPPEKWQMSTLPYCEQTGCKKLPLIMNGGELVIGGGLSTGDEGEEDLYPEGVVVEYQCESGYRLVPMTSQRRVCRQGQWTGSAVSCVFDGCARMDHPDNGYIEEPDQLLLPAGDYGHVRPGARLLFKCNEGFELIGPPLAVCQPSGQWQPSATPPICRPRPLQQPSRCVPPSPVIQIFSESGEKVDLADEGAVVQMGCALGYRDKTHGCKMRVMRCAARGQWQGGRSLPQCIRAQDCVFPPKIEHAQIEQIEGGVGAGRFGIGAQVTYACLEGYQLSNGDASAATLTCTMGGCWQPSQLPYCEQVASLYLPNNQANWPSGQYFGASTANTSLLFSIVTALGILFVLLSVCVAQRCTRGGGPGATGGIYRGPPPESLAANAAALPPPSHDPDRVALIALADGIQQSGLPTYEEAMRSSAANPMVSSRHRAYHGGGAWSSVIRRDRDEVASDTTSSTGVLTLDTVSCHTCTSSTSSSGQTASCRAICGSLASFDTSSVHNTEGVPLLEENELEESGIALMGGMEGSSTPPACDNTSFKLQSADIDSIHS</sequence>
<proteinExistence type="predicted"/>
<dbReference type="SMART" id="SM00032">
    <property type="entry name" value="CCP"/>
    <property type="match status" value="4"/>
</dbReference>
<evidence type="ECO:0000256" key="2">
    <source>
        <dbReference type="ARBA" id="ARBA00022737"/>
    </source>
</evidence>
<gene>
    <name evidence="9" type="ORF">LSTR_LSTR006001</name>
</gene>
<keyword evidence="7" id="KW-0732">Signal</keyword>
<keyword evidence="6" id="KW-0812">Transmembrane</keyword>